<organism evidence="1 2">
    <name type="scientific">Pseudopedobacter saltans</name>
    <dbReference type="NCBI Taxonomy" id="151895"/>
    <lineage>
        <taxon>Bacteria</taxon>
        <taxon>Pseudomonadati</taxon>
        <taxon>Bacteroidota</taxon>
        <taxon>Sphingobacteriia</taxon>
        <taxon>Sphingobacteriales</taxon>
        <taxon>Sphingobacteriaceae</taxon>
        <taxon>Pseudopedobacter</taxon>
    </lineage>
</organism>
<gene>
    <name evidence="1" type="ORF">DI598_00985</name>
</gene>
<name>A0A2W5H9Z7_9SPHI</name>
<protein>
    <submittedName>
        <fullName evidence="1">Uncharacterized protein</fullName>
    </submittedName>
</protein>
<sequence>MAYSIPYKRELNKSEIEIINYLLSMDKPEWLSKVDKLKIVARCGCGGCPTVLFRESFDEGALVGKKTISEFYGEDINGSVVGVALLATENEITELEVYSLGPVYGGDEFYIPLISTLK</sequence>
<dbReference type="EMBL" id="QFOI01000007">
    <property type="protein sequence ID" value="PZP52312.1"/>
    <property type="molecule type" value="Genomic_DNA"/>
</dbReference>
<reference evidence="1 2" key="1">
    <citation type="submission" date="2017-11" db="EMBL/GenBank/DDBJ databases">
        <title>Infants hospitalized years apart are colonized by the same room-sourced microbial strains.</title>
        <authorList>
            <person name="Brooks B."/>
            <person name="Olm M.R."/>
            <person name="Firek B.A."/>
            <person name="Baker R."/>
            <person name="Thomas B.C."/>
            <person name="Morowitz M.J."/>
            <person name="Banfield J.F."/>
        </authorList>
    </citation>
    <scope>NUCLEOTIDE SEQUENCE [LARGE SCALE GENOMIC DNA]</scope>
    <source>
        <strain evidence="1">S2_009_000_R2_76</strain>
    </source>
</reference>
<dbReference type="Proteomes" id="UP000249645">
    <property type="component" value="Unassembled WGS sequence"/>
</dbReference>
<evidence type="ECO:0000313" key="1">
    <source>
        <dbReference type="EMBL" id="PZP52312.1"/>
    </source>
</evidence>
<dbReference type="AlphaFoldDB" id="A0A2W5H9Z7"/>
<evidence type="ECO:0000313" key="2">
    <source>
        <dbReference type="Proteomes" id="UP000249645"/>
    </source>
</evidence>
<accession>A0A2W5H9Z7</accession>
<comment type="caution">
    <text evidence="1">The sequence shown here is derived from an EMBL/GenBank/DDBJ whole genome shotgun (WGS) entry which is preliminary data.</text>
</comment>
<proteinExistence type="predicted"/>